<comment type="caution">
    <text evidence="3">The sequence shown here is derived from an EMBL/GenBank/DDBJ whole genome shotgun (WGS) entry which is preliminary data.</text>
</comment>
<accession>A0A401LFV9</accession>
<dbReference type="GO" id="GO:0000150">
    <property type="term" value="F:DNA strand exchange activity"/>
    <property type="evidence" value="ECO:0007669"/>
    <property type="project" value="InterPro"/>
</dbReference>
<dbReference type="Gene3D" id="3.40.50.1390">
    <property type="entry name" value="Resolvase, N-terminal catalytic domain"/>
    <property type="match status" value="1"/>
</dbReference>
<protein>
    <recommendedName>
        <fullName evidence="5">Recombinase family protein</fullName>
    </recommendedName>
</protein>
<evidence type="ECO:0000259" key="2">
    <source>
        <dbReference type="PROSITE" id="PS51737"/>
    </source>
</evidence>
<reference evidence="3 4" key="1">
    <citation type="submission" date="2018-10" db="EMBL/GenBank/DDBJ databases">
        <title>Draft Genome Sequence of Anaerotignum sp. KCTC 15736.</title>
        <authorList>
            <person name="Choi S.H."/>
            <person name="Kim J.S."/>
            <person name="Kang S.W."/>
            <person name="Lee J.S."/>
            <person name="Park S.H."/>
        </authorList>
    </citation>
    <scope>NUCLEOTIDE SEQUENCE [LARGE SCALE GENOMIC DNA]</scope>
    <source>
        <strain evidence="3 4">KCTC 15736</strain>
    </source>
</reference>
<dbReference type="InterPro" id="IPR036162">
    <property type="entry name" value="Resolvase-like_N_sf"/>
</dbReference>
<dbReference type="GO" id="GO:0003677">
    <property type="term" value="F:DNA binding"/>
    <property type="evidence" value="ECO:0007669"/>
    <property type="project" value="InterPro"/>
</dbReference>
<dbReference type="SMART" id="SM00857">
    <property type="entry name" value="Resolvase"/>
    <property type="match status" value="1"/>
</dbReference>
<dbReference type="SUPFAM" id="SSF53041">
    <property type="entry name" value="Resolvase-like"/>
    <property type="match status" value="1"/>
</dbReference>
<evidence type="ECO:0000313" key="3">
    <source>
        <dbReference type="EMBL" id="GCB30403.1"/>
    </source>
</evidence>
<dbReference type="EMBL" id="BHVZ01000014">
    <property type="protein sequence ID" value="GCB30403.1"/>
    <property type="molecule type" value="Genomic_DNA"/>
</dbReference>
<dbReference type="InterPro" id="IPR038109">
    <property type="entry name" value="DNA_bind_recomb_sf"/>
</dbReference>
<feature type="domain" description="Resolvase/invertase-type recombinase catalytic" evidence="1">
    <location>
        <begin position="5"/>
        <end position="156"/>
    </location>
</feature>
<organism evidence="3 4">
    <name type="scientific">Anaerotignum faecicola</name>
    <dbReference type="NCBI Taxonomy" id="2358141"/>
    <lineage>
        <taxon>Bacteria</taxon>
        <taxon>Bacillati</taxon>
        <taxon>Bacillota</taxon>
        <taxon>Clostridia</taxon>
        <taxon>Lachnospirales</taxon>
        <taxon>Anaerotignaceae</taxon>
        <taxon>Anaerotignum</taxon>
    </lineage>
</organism>
<evidence type="ECO:0000313" key="4">
    <source>
        <dbReference type="Proteomes" id="UP000287361"/>
    </source>
</evidence>
<sequence length="314" mass="36188">MKKEIAAIYCRLSVEDAEKRAAESESIRNQRALLLGYAKKQGWAVYDIYADEDYSGLREDRPAFQRLLADAEERKFSIILCKTQSRFTRNAGTAEKYLHALFPLWGIRFVTVVDGVDTASHANKKARQINSLVNEWYSEELSENIRAVFRRKMEAGQFLGNYAPYGYRKDPCCRHHLIPDAETAPVVEKIYDLYLSGLSCKMIGERLTAQGIPTPSEMKRARGEDLGRRSSAAWSKGTIRKILQNPVYLGHMVQGKEEKISFKEKKTRELPRNQWIVVEHTHEAIIKEEIFGDVKKRMAERRLARTRISKEENT</sequence>
<dbReference type="AlphaFoldDB" id="A0A401LFV9"/>
<dbReference type="Pfam" id="PF00239">
    <property type="entry name" value="Resolvase"/>
    <property type="match status" value="1"/>
</dbReference>
<dbReference type="InterPro" id="IPR011109">
    <property type="entry name" value="DNA_bind_recombinase_dom"/>
</dbReference>
<gene>
    <name evidence="3" type="ORF">KGMB03357_20640</name>
</gene>
<dbReference type="InterPro" id="IPR050639">
    <property type="entry name" value="SSR_resolvase"/>
</dbReference>
<dbReference type="Proteomes" id="UP000287361">
    <property type="component" value="Unassembled WGS sequence"/>
</dbReference>
<dbReference type="PANTHER" id="PTHR30461:SF23">
    <property type="entry name" value="DNA RECOMBINASE-RELATED"/>
    <property type="match status" value="1"/>
</dbReference>
<dbReference type="InterPro" id="IPR006119">
    <property type="entry name" value="Resolv_N"/>
</dbReference>
<feature type="domain" description="Recombinase" evidence="2">
    <location>
        <begin position="164"/>
        <end position="304"/>
    </location>
</feature>
<dbReference type="OrthoDB" id="9784557at2"/>
<proteinExistence type="predicted"/>
<evidence type="ECO:0000259" key="1">
    <source>
        <dbReference type="PROSITE" id="PS51736"/>
    </source>
</evidence>
<dbReference type="PROSITE" id="PS51736">
    <property type="entry name" value="RECOMBINASES_3"/>
    <property type="match status" value="1"/>
</dbReference>
<evidence type="ECO:0008006" key="5">
    <source>
        <dbReference type="Google" id="ProtNLM"/>
    </source>
</evidence>
<keyword evidence="4" id="KW-1185">Reference proteome</keyword>
<name>A0A401LFV9_9FIRM</name>
<dbReference type="PROSITE" id="PS51737">
    <property type="entry name" value="RECOMBINASE_DNA_BIND"/>
    <property type="match status" value="1"/>
</dbReference>
<dbReference type="Gene3D" id="3.90.1750.20">
    <property type="entry name" value="Putative Large Serine Recombinase, Chain B, Domain 2"/>
    <property type="match status" value="1"/>
</dbReference>
<dbReference type="PANTHER" id="PTHR30461">
    <property type="entry name" value="DNA-INVERTASE FROM LAMBDOID PROPHAGE"/>
    <property type="match status" value="1"/>
</dbReference>
<dbReference type="Pfam" id="PF07508">
    <property type="entry name" value="Recombinase"/>
    <property type="match status" value="1"/>
</dbReference>